<organism evidence="10 11">
    <name type="scientific">Clostridium niameyense</name>
    <dbReference type="NCBI Taxonomy" id="1622073"/>
    <lineage>
        <taxon>Bacteria</taxon>
        <taxon>Bacillati</taxon>
        <taxon>Bacillota</taxon>
        <taxon>Clostridia</taxon>
        <taxon>Eubacteriales</taxon>
        <taxon>Clostridiaceae</taxon>
        <taxon>Clostridium</taxon>
    </lineage>
</organism>
<dbReference type="FunFam" id="3.65.10.10:FF:000005">
    <property type="entry name" value="3-phosphoshikimate 1-carboxyvinyltransferase"/>
    <property type="match status" value="1"/>
</dbReference>
<comment type="subcellular location">
    <subcellularLocation>
        <location evidence="8">Cytoplasm</location>
    </subcellularLocation>
</comment>
<feature type="binding site" evidence="8">
    <location>
        <position position="23"/>
    </location>
    <ligand>
        <name>3-phosphoshikimate</name>
        <dbReference type="ChEBI" id="CHEBI:145989"/>
    </ligand>
</feature>
<dbReference type="InterPro" id="IPR036968">
    <property type="entry name" value="Enolpyruvate_Tfrase_sf"/>
</dbReference>
<feature type="binding site" evidence="8">
    <location>
        <position position="168"/>
    </location>
    <ligand>
        <name>3-phosphoshikimate</name>
        <dbReference type="ChEBI" id="CHEBI:145989"/>
    </ligand>
</feature>
<comment type="caution">
    <text evidence="10">The sequence shown here is derived from an EMBL/GenBank/DDBJ whole genome shotgun (WGS) entry which is preliminary data.</text>
</comment>
<dbReference type="EC" id="2.5.1.19" evidence="8"/>
<comment type="catalytic activity">
    <reaction evidence="7">
        <text>3-phosphoshikimate + phosphoenolpyruvate = 5-O-(1-carboxyvinyl)-3-phosphoshikimate + phosphate</text>
        <dbReference type="Rhea" id="RHEA:21256"/>
        <dbReference type="ChEBI" id="CHEBI:43474"/>
        <dbReference type="ChEBI" id="CHEBI:57701"/>
        <dbReference type="ChEBI" id="CHEBI:58702"/>
        <dbReference type="ChEBI" id="CHEBI:145989"/>
        <dbReference type="EC" id="2.5.1.19"/>
    </reaction>
    <physiologicalReaction direction="left-to-right" evidence="7">
        <dbReference type="Rhea" id="RHEA:21257"/>
    </physiologicalReaction>
</comment>
<feature type="binding site" evidence="8">
    <location>
        <position position="22"/>
    </location>
    <ligand>
        <name>phosphoenolpyruvate</name>
        <dbReference type="ChEBI" id="CHEBI:58702"/>
    </ligand>
</feature>
<feature type="binding site" evidence="8">
    <location>
        <position position="388"/>
    </location>
    <ligand>
        <name>phosphoenolpyruvate</name>
        <dbReference type="ChEBI" id="CHEBI:58702"/>
    </ligand>
</feature>
<sequence length="431" mass="48187">MDLLVKAIKNNLQGIFKMPGDKSIAHRSLIIGALPKGSYRVYNFPNNLDCNSTLKCMEKLGIKIKKHRDILSVTSPGYDNLNKNPKVLDAGNSGTTVRLLSGVLSGASIKAKFIGDDSLKKRPMARIINPLTKMGASIKSNNNFIPLEFLEHEGLEAIEYIMEVPSAQVKSCILLASLKAKGKTKIIEKQFTRDHTERMLKYLGAFIDVKENVITIKKSKIKSKDIYVPGDISSAAFLICAALIYEDSNIKIENVLLNEKRCGFIQVLKSMGANIKIEIKHILNGEEIGDVYVKSSNLKAIKVDKDIIPNIIDEIPVLSVVASFSEGITTFESVDELKYKECDRIAAILDNLKACDVNCKYENSSLIIEGNKNYINKTIKIKTFNDHRIALAFLVLSLKNKENTIIENFNCTEISFKNVLDYFPIEYEKLN</sequence>
<keyword evidence="11" id="KW-1185">Reference proteome</keyword>
<dbReference type="AlphaFoldDB" id="A0A6M0R9S4"/>
<accession>A0A6M0R9S4</accession>
<dbReference type="RefSeq" id="WP_163248612.1">
    <property type="nucleotide sequence ID" value="NZ_SXDP01000002.1"/>
</dbReference>
<dbReference type="PIRSF" id="PIRSF000505">
    <property type="entry name" value="EPSPS"/>
    <property type="match status" value="1"/>
</dbReference>
<evidence type="ECO:0000313" key="11">
    <source>
        <dbReference type="Proteomes" id="UP000473885"/>
    </source>
</evidence>
<dbReference type="InterPro" id="IPR013792">
    <property type="entry name" value="RNA3'P_cycl/enolpyr_Trfase_a/b"/>
</dbReference>
<keyword evidence="4 8" id="KW-0028">Amino-acid biosynthesis</keyword>
<dbReference type="EMBL" id="SXDP01000002">
    <property type="protein sequence ID" value="NEZ46359.1"/>
    <property type="molecule type" value="Genomic_DNA"/>
</dbReference>
<dbReference type="GO" id="GO:0005737">
    <property type="term" value="C:cytoplasm"/>
    <property type="evidence" value="ECO:0007669"/>
    <property type="project" value="UniProtKB-SubCell"/>
</dbReference>
<feature type="active site" description="Proton acceptor" evidence="8">
    <location>
        <position position="313"/>
    </location>
</feature>
<feature type="binding site" evidence="8">
    <location>
        <position position="94"/>
    </location>
    <ligand>
        <name>phosphoenolpyruvate</name>
        <dbReference type="ChEBI" id="CHEBI:58702"/>
    </ligand>
</feature>
<evidence type="ECO:0000256" key="1">
    <source>
        <dbReference type="ARBA" id="ARBA00004811"/>
    </source>
</evidence>
<dbReference type="GO" id="GO:0003866">
    <property type="term" value="F:3-phosphoshikimate 1-carboxyvinyltransferase activity"/>
    <property type="evidence" value="ECO:0007669"/>
    <property type="project" value="UniProtKB-UniRule"/>
</dbReference>
<evidence type="ECO:0000259" key="9">
    <source>
        <dbReference type="Pfam" id="PF00275"/>
    </source>
</evidence>
<dbReference type="CDD" id="cd01556">
    <property type="entry name" value="EPSP_synthase"/>
    <property type="match status" value="1"/>
</dbReference>
<dbReference type="Proteomes" id="UP000473885">
    <property type="component" value="Unassembled WGS sequence"/>
</dbReference>
<comment type="pathway">
    <text evidence="1 8">Metabolic intermediate biosynthesis; chorismate biosynthesis; chorismate from D-erythrose 4-phosphate and phosphoenolpyruvate: step 6/7.</text>
</comment>
<dbReference type="Pfam" id="PF00275">
    <property type="entry name" value="EPSP_synthase"/>
    <property type="match status" value="1"/>
</dbReference>
<comment type="caution">
    <text evidence="8">Lacks conserved residue(s) required for the propagation of feature annotation.</text>
</comment>
<keyword evidence="5 8" id="KW-0808">Transferase</keyword>
<keyword evidence="6 8" id="KW-0057">Aromatic amino acid biosynthesis</keyword>
<comment type="subunit">
    <text evidence="8">Monomer.</text>
</comment>
<dbReference type="InterPro" id="IPR006264">
    <property type="entry name" value="EPSP_synthase"/>
</dbReference>
<evidence type="ECO:0000256" key="4">
    <source>
        <dbReference type="ARBA" id="ARBA00022605"/>
    </source>
</evidence>
<evidence type="ECO:0000256" key="3">
    <source>
        <dbReference type="ARBA" id="ARBA00022490"/>
    </source>
</evidence>
<dbReference type="PANTHER" id="PTHR21090:SF5">
    <property type="entry name" value="PENTAFUNCTIONAL AROM POLYPEPTIDE"/>
    <property type="match status" value="1"/>
</dbReference>
<feature type="binding site" evidence="8">
    <location>
        <position position="168"/>
    </location>
    <ligand>
        <name>phosphoenolpyruvate</name>
        <dbReference type="ChEBI" id="CHEBI:58702"/>
    </ligand>
</feature>
<evidence type="ECO:0000256" key="8">
    <source>
        <dbReference type="HAMAP-Rule" id="MF_00210"/>
    </source>
</evidence>
<feature type="binding site" evidence="8">
    <location>
        <position position="344"/>
    </location>
    <ligand>
        <name>phosphoenolpyruvate</name>
        <dbReference type="ChEBI" id="CHEBI:58702"/>
    </ligand>
</feature>
<dbReference type="HAMAP" id="MF_00210">
    <property type="entry name" value="EPSP_synth"/>
    <property type="match status" value="1"/>
</dbReference>
<feature type="binding site" evidence="8">
    <location>
        <position position="122"/>
    </location>
    <ligand>
        <name>phosphoenolpyruvate</name>
        <dbReference type="ChEBI" id="CHEBI:58702"/>
    </ligand>
</feature>
<proteinExistence type="inferred from homology"/>
<evidence type="ECO:0000256" key="2">
    <source>
        <dbReference type="ARBA" id="ARBA00009948"/>
    </source>
</evidence>
<keyword evidence="3 8" id="KW-0963">Cytoplasm</keyword>
<feature type="domain" description="Enolpyruvate transferase" evidence="9">
    <location>
        <begin position="9"/>
        <end position="421"/>
    </location>
</feature>
<dbReference type="GO" id="GO:0009423">
    <property type="term" value="P:chorismate biosynthetic process"/>
    <property type="evidence" value="ECO:0007669"/>
    <property type="project" value="UniProtKB-UniRule"/>
</dbReference>
<feature type="binding site" evidence="8">
    <location>
        <position position="340"/>
    </location>
    <ligand>
        <name>3-phosphoshikimate</name>
        <dbReference type="ChEBI" id="CHEBI:145989"/>
    </ligand>
</feature>
<feature type="binding site" evidence="8">
    <location>
        <position position="22"/>
    </location>
    <ligand>
        <name>3-phosphoshikimate</name>
        <dbReference type="ChEBI" id="CHEBI:145989"/>
    </ligand>
</feature>
<evidence type="ECO:0000256" key="6">
    <source>
        <dbReference type="ARBA" id="ARBA00023141"/>
    </source>
</evidence>
<reference evidence="10 11" key="1">
    <citation type="submission" date="2019-04" db="EMBL/GenBank/DDBJ databases">
        <title>Genome sequencing of Clostridium botulinum Groups I-IV and Clostridium butyricum.</title>
        <authorList>
            <person name="Brunt J."/>
            <person name="Van Vliet A.H.M."/>
            <person name="Stringer S.C."/>
            <person name="Carter A.T."/>
            <person name="Peck M.W."/>
        </authorList>
    </citation>
    <scope>NUCLEOTIDE SEQUENCE [LARGE SCALE GENOMIC DNA]</scope>
    <source>
        <strain evidence="10 11">IFR 18/094</strain>
    </source>
</reference>
<evidence type="ECO:0000313" key="10">
    <source>
        <dbReference type="EMBL" id="NEZ46359.1"/>
    </source>
</evidence>
<dbReference type="GO" id="GO:0008652">
    <property type="term" value="P:amino acid biosynthetic process"/>
    <property type="evidence" value="ECO:0007669"/>
    <property type="project" value="UniProtKB-KW"/>
</dbReference>
<dbReference type="GO" id="GO:0009073">
    <property type="term" value="P:aromatic amino acid family biosynthetic process"/>
    <property type="evidence" value="ECO:0007669"/>
    <property type="project" value="UniProtKB-KW"/>
</dbReference>
<comment type="similarity">
    <text evidence="2 8">Belongs to the EPSP synthase family.</text>
</comment>
<dbReference type="NCBIfam" id="TIGR01356">
    <property type="entry name" value="aroA"/>
    <property type="match status" value="1"/>
</dbReference>
<feature type="binding site" evidence="8">
    <location>
        <position position="313"/>
    </location>
    <ligand>
        <name>3-phosphoshikimate</name>
        <dbReference type="ChEBI" id="CHEBI:145989"/>
    </ligand>
</feature>
<dbReference type="InterPro" id="IPR001986">
    <property type="entry name" value="Enolpyruvate_Tfrase_dom"/>
</dbReference>
<protein>
    <recommendedName>
        <fullName evidence="8">3-phosphoshikimate 1-carboxyvinyltransferase</fullName>
        <ecNumber evidence="8">2.5.1.19</ecNumber>
    </recommendedName>
    <alternativeName>
        <fullName evidence="8">5-enolpyruvylshikimate-3-phosphate synthase</fullName>
        <shortName evidence="8">EPSP synthase</shortName>
        <shortName evidence="8">EPSPS</shortName>
    </alternativeName>
</protein>
<dbReference type="PANTHER" id="PTHR21090">
    <property type="entry name" value="AROM/DEHYDROQUINATE SYNTHASE"/>
    <property type="match status" value="1"/>
</dbReference>
<dbReference type="UniPathway" id="UPA00053">
    <property type="reaction ID" value="UER00089"/>
</dbReference>
<dbReference type="Gene3D" id="3.65.10.10">
    <property type="entry name" value="Enolpyruvate transferase domain"/>
    <property type="match status" value="2"/>
</dbReference>
<feature type="binding site" evidence="8">
    <location>
        <position position="166"/>
    </location>
    <ligand>
        <name>3-phosphoshikimate</name>
        <dbReference type="ChEBI" id="CHEBI:145989"/>
    </ligand>
</feature>
<dbReference type="InterPro" id="IPR023193">
    <property type="entry name" value="EPSP_synthase_CS"/>
</dbReference>
<gene>
    <name evidence="8 10" type="primary">aroA</name>
    <name evidence="10" type="ORF">FDF74_03920</name>
</gene>
<feature type="binding site" evidence="8">
    <location>
        <position position="27"/>
    </location>
    <ligand>
        <name>3-phosphoshikimate</name>
        <dbReference type="ChEBI" id="CHEBI:145989"/>
    </ligand>
</feature>
<comment type="function">
    <text evidence="8">Catalyzes the transfer of the enolpyruvyl moiety of phosphoenolpyruvate (PEP) to the 5-hydroxyl of shikimate-3-phosphate (S3P) to produce enolpyruvyl shikimate-3-phosphate and inorganic phosphate.</text>
</comment>
<name>A0A6M0R9S4_9CLOT</name>
<dbReference type="SUPFAM" id="SSF55205">
    <property type="entry name" value="EPT/RTPC-like"/>
    <property type="match status" value="1"/>
</dbReference>
<evidence type="ECO:0000256" key="5">
    <source>
        <dbReference type="ARBA" id="ARBA00022679"/>
    </source>
</evidence>
<dbReference type="PROSITE" id="PS00104">
    <property type="entry name" value="EPSP_SYNTHASE_1"/>
    <property type="match status" value="1"/>
</dbReference>
<evidence type="ECO:0000256" key="7">
    <source>
        <dbReference type="ARBA" id="ARBA00044633"/>
    </source>
</evidence>